<accession>A0A7X1FZS1</accession>
<dbReference type="InterPro" id="IPR027417">
    <property type="entry name" value="P-loop_NTPase"/>
</dbReference>
<dbReference type="Gene3D" id="3.40.50.300">
    <property type="entry name" value="P-loop containing nucleotide triphosphate hydrolases"/>
    <property type="match status" value="1"/>
</dbReference>
<dbReference type="RefSeq" id="WP_185679861.1">
    <property type="nucleotide sequence ID" value="NZ_JACLAX010000013.1"/>
</dbReference>
<evidence type="ECO:0000313" key="2">
    <source>
        <dbReference type="EMBL" id="MBC2669994.1"/>
    </source>
</evidence>
<dbReference type="PANTHER" id="PTHR12788:SF10">
    <property type="entry name" value="PROTEIN-TYROSINE SULFOTRANSFERASE"/>
    <property type="match status" value="1"/>
</dbReference>
<dbReference type="Pfam" id="PF13469">
    <property type="entry name" value="Sulfotransfer_3"/>
    <property type="match status" value="1"/>
</dbReference>
<evidence type="ECO:0000256" key="1">
    <source>
        <dbReference type="ARBA" id="ARBA00022679"/>
    </source>
</evidence>
<dbReference type="InterPro" id="IPR019734">
    <property type="entry name" value="TPR_rpt"/>
</dbReference>
<proteinExistence type="predicted"/>
<dbReference type="EMBL" id="JACLAX010000013">
    <property type="protein sequence ID" value="MBC2669994.1"/>
    <property type="molecule type" value="Genomic_DNA"/>
</dbReference>
<dbReference type="SUPFAM" id="SSF52540">
    <property type="entry name" value="P-loop containing nucleoside triphosphate hydrolases"/>
    <property type="match status" value="1"/>
</dbReference>
<dbReference type="Proteomes" id="UP000551327">
    <property type="component" value="Unassembled WGS sequence"/>
</dbReference>
<dbReference type="PANTHER" id="PTHR12788">
    <property type="entry name" value="PROTEIN-TYROSINE SULFOTRANSFERASE 2"/>
    <property type="match status" value="1"/>
</dbReference>
<comment type="caution">
    <text evidence="2">The sequence shown here is derived from an EMBL/GenBank/DDBJ whole genome shotgun (WGS) entry which is preliminary data.</text>
</comment>
<organism evidence="2 3">
    <name type="scientific">Novosphingobium piscinae</name>
    <dbReference type="NCBI Taxonomy" id="1507448"/>
    <lineage>
        <taxon>Bacteria</taxon>
        <taxon>Pseudomonadati</taxon>
        <taxon>Pseudomonadota</taxon>
        <taxon>Alphaproteobacteria</taxon>
        <taxon>Sphingomonadales</taxon>
        <taxon>Sphingomonadaceae</taxon>
        <taxon>Novosphingobium</taxon>
    </lineage>
</organism>
<dbReference type="SUPFAM" id="SSF48452">
    <property type="entry name" value="TPR-like"/>
    <property type="match status" value="1"/>
</dbReference>
<dbReference type="AlphaFoldDB" id="A0A7X1FZS1"/>
<dbReference type="Pfam" id="PF13181">
    <property type="entry name" value="TPR_8"/>
    <property type="match status" value="1"/>
</dbReference>
<dbReference type="Gene3D" id="1.25.40.10">
    <property type="entry name" value="Tetratricopeptide repeat domain"/>
    <property type="match status" value="2"/>
</dbReference>
<sequence length="478" mass="52192">MTEPTLSPEPIGRALQTGRFAEAAALLKAWVDQHPDDADGWFNLGFCLRQLLQAEPALEAYRHALAAGITEPEQVHLNIAAVQAEVLHDVAGARASLHAALALEPGFVLAWQNLGQLEEDVGDAAAARAAYEAALRHAPGLGRAHARIAGIDVFEGRAAAGLARVEQAAALAATPDDLTELSFAAANALDALGRYDEAFTHAQDANRLQKGSTRLLHRQADVTAQIDAMIRLFPREPLPEAETAVAPIFICGLFRSGSTLLETLLHRLTGVTMGGELAYTPWFMTQYGAHIAPATVADAAARFRADYASFAQGVLGGASVFTDKRLDNFLYLGLIKRAFPAARIVHILRDPIDTFLSMYFLPFADTLTYANDFDDMLHYYREYRRLMAHWADCFGEDIVPVRYEALVGNPEATLTDLAQRLDLAGAGQEAGDQIIRTASVWQVRQPVHARSRGRWRNYAAHIGEIAAILRAEYPEFSE</sequence>
<name>A0A7X1FZS1_9SPHN</name>
<dbReference type="GO" id="GO:0008476">
    <property type="term" value="F:protein-tyrosine sulfotransferase activity"/>
    <property type="evidence" value="ECO:0007669"/>
    <property type="project" value="InterPro"/>
</dbReference>
<evidence type="ECO:0000313" key="3">
    <source>
        <dbReference type="Proteomes" id="UP000551327"/>
    </source>
</evidence>
<dbReference type="InterPro" id="IPR026634">
    <property type="entry name" value="TPST-like"/>
</dbReference>
<dbReference type="InterPro" id="IPR011990">
    <property type="entry name" value="TPR-like_helical_dom_sf"/>
</dbReference>
<keyword evidence="3" id="KW-1185">Reference proteome</keyword>
<protein>
    <submittedName>
        <fullName evidence="2">Sulfotransferase</fullName>
    </submittedName>
</protein>
<reference evidence="2 3" key="1">
    <citation type="submission" date="2020-08" db="EMBL/GenBank/DDBJ databases">
        <title>The genome sequence of type strain Novosphingobium piscinae KCTC 42194.</title>
        <authorList>
            <person name="Liu Y."/>
        </authorList>
    </citation>
    <scope>NUCLEOTIDE SEQUENCE [LARGE SCALE GENOMIC DNA]</scope>
    <source>
        <strain evidence="2 3">KCTC 42194</strain>
    </source>
</reference>
<dbReference type="SMART" id="SM00028">
    <property type="entry name" value="TPR"/>
    <property type="match status" value="3"/>
</dbReference>
<keyword evidence="1 2" id="KW-0808">Transferase</keyword>
<gene>
    <name evidence="2" type="ORF">H7F53_12640</name>
</gene>